<dbReference type="NCBIfam" id="TIGR00277">
    <property type="entry name" value="HDIG"/>
    <property type="match status" value="1"/>
</dbReference>
<dbReference type="Gene3D" id="1.10.3210.10">
    <property type="entry name" value="Hypothetical protein af1432"/>
    <property type="match status" value="1"/>
</dbReference>
<dbReference type="eggNOG" id="COG2316">
    <property type="taxonomic scope" value="Bacteria"/>
</dbReference>
<gene>
    <name evidence="2" type="ORF">OSCT_1189</name>
</gene>
<dbReference type="STRING" id="765420.OSCT_1189"/>
<protein>
    <submittedName>
        <fullName evidence="2">Metal dependent phosphohydrolase</fullName>
    </submittedName>
</protein>
<dbReference type="HOGENOM" id="CLU_090635_1_1_0"/>
<evidence type="ECO:0000313" key="3">
    <source>
        <dbReference type="Proteomes" id="UP000054010"/>
    </source>
</evidence>
<comment type="caution">
    <text evidence="2">The sequence shown here is derived from an EMBL/GenBank/DDBJ whole genome shotgun (WGS) entry which is preliminary data.</text>
</comment>
<evidence type="ECO:0000259" key="1">
    <source>
        <dbReference type="Pfam" id="PF01966"/>
    </source>
</evidence>
<evidence type="ECO:0000313" key="2">
    <source>
        <dbReference type="EMBL" id="EFO80958.1"/>
    </source>
</evidence>
<proteinExistence type="predicted"/>
<feature type="domain" description="HD" evidence="1">
    <location>
        <begin position="21"/>
        <end position="135"/>
    </location>
</feature>
<dbReference type="PANTHER" id="PTHR38659">
    <property type="entry name" value="METAL-DEPENDENT PHOSPHOHYDROLASE"/>
    <property type="match status" value="1"/>
</dbReference>
<organism evidence="2 3">
    <name type="scientific">Oscillochloris trichoides DG-6</name>
    <dbReference type="NCBI Taxonomy" id="765420"/>
    <lineage>
        <taxon>Bacteria</taxon>
        <taxon>Bacillati</taxon>
        <taxon>Chloroflexota</taxon>
        <taxon>Chloroflexia</taxon>
        <taxon>Chloroflexales</taxon>
        <taxon>Chloroflexineae</taxon>
        <taxon>Oscillochloridaceae</taxon>
        <taxon>Oscillochloris</taxon>
    </lineage>
</organism>
<sequence length="212" mass="22846">MYTERAREILYEWVKSESLRKHCEAVAACMGHFAQRAGADADLWVAVGLLHDMDFEQYPHMPEAGPATTAVSEALIAGAALPDPLPGHPFYGVAHLRETGWSPEVLRAILSHADYTGIAPESPLERTLYAVDELSGFVTAVALVRPDKSIHTVEVTSVRKKMKDKAFAAKVDRAGIIHGAEVIGMPLENLIAEVIAALRAEAERLGLAGVAA</sequence>
<accession>E1ICY8</accession>
<dbReference type="Pfam" id="PF01966">
    <property type="entry name" value="HD"/>
    <property type="match status" value="1"/>
</dbReference>
<dbReference type="EMBL" id="ADVR01000033">
    <property type="protein sequence ID" value="EFO80958.1"/>
    <property type="molecule type" value="Genomic_DNA"/>
</dbReference>
<name>E1ICY8_9CHLR</name>
<dbReference type="SUPFAM" id="SSF109604">
    <property type="entry name" value="HD-domain/PDEase-like"/>
    <property type="match status" value="1"/>
</dbReference>
<dbReference type="Proteomes" id="UP000054010">
    <property type="component" value="Unassembled WGS sequence"/>
</dbReference>
<reference evidence="2 3" key="1">
    <citation type="journal article" date="2011" name="J. Bacteriol.">
        <title>Draft genome sequence of the anoxygenic filamentous phototrophic bacterium Oscillochloris trichoides subsp. DG-6.</title>
        <authorList>
            <person name="Kuznetsov B.B."/>
            <person name="Ivanovsky R.N."/>
            <person name="Keppen O.I."/>
            <person name="Sukhacheva M.V."/>
            <person name="Bumazhkin B.K."/>
            <person name="Patutina E.O."/>
            <person name="Beletsky A.V."/>
            <person name="Mardanov A.V."/>
            <person name="Baslerov R.V."/>
            <person name="Panteleeva A.N."/>
            <person name="Kolganova T.V."/>
            <person name="Ravin N.V."/>
            <person name="Skryabin K.G."/>
        </authorList>
    </citation>
    <scope>NUCLEOTIDE SEQUENCE [LARGE SCALE GENOMIC DNA]</scope>
    <source>
        <strain evidence="2 3">DG-6</strain>
    </source>
</reference>
<dbReference type="OrthoDB" id="9801160at2"/>
<dbReference type="PANTHER" id="PTHR38659:SF2">
    <property type="entry name" value="HDIG DOMAIN PROTEIN"/>
    <property type="match status" value="1"/>
</dbReference>
<dbReference type="InterPro" id="IPR006674">
    <property type="entry name" value="HD_domain"/>
</dbReference>
<dbReference type="AlphaFoldDB" id="E1ICY8"/>
<dbReference type="InterPro" id="IPR006675">
    <property type="entry name" value="HDIG_dom"/>
</dbReference>
<keyword evidence="3" id="KW-1185">Reference proteome</keyword>
<dbReference type="GO" id="GO:0016787">
    <property type="term" value="F:hydrolase activity"/>
    <property type="evidence" value="ECO:0007669"/>
    <property type="project" value="UniProtKB-KW"/>
</dbReference>